<dbReference type="Proteomes" id="UP000033615">
    <property type="component" value="Unassembled WGS sequence"/>
</dbReference>
<dbReference type="EMBL" id="LAKD02000047">
    <property type="protein sequence ID" value="OPF78519.1"/>
    <property type="molecule type" value="Genomic_DNA"/>
</dbReference>
<dbReference type="OrthoDB" id="4336488at2"/>
<comment type="caution">
    <text evidence="2">The sequence shown here is derived from an EMBL/GenBank/DDBJ whole genome shotgun (WGS) entry which is preliminary data.</text>
</comment>
<proteinExistence type="predicted"/>
<feature type="region of interest" description="Disordered" evidence="1">
    <location>
        <begin position="166"/>
        <end position="186"/>
    </location>
</feature>
<keyword evidence="3" id="KW-1185">Reference proteome</keyword>
<evidence type="ECO:0008006" key="4">
    <source>
        <dbReference type="Google" id="ProtNLM"/>
    </source>
</evidence>
<sequence>MASGQLPAEVEEFATYLRALTRRLDAGAGWYGVFALRDPDGLRACLDGLEVPPWDLVQSLLQDLSAQHGPGVAQEAASRAATLYRASVASHDAGPGRREALQDRLDGMLRERHNAVRREADLQSALTTAEDPAARHRLATELAWAQDDYQRATARTEELHARLAAQTAPRGPLAGAPAPTREGGRPQGASLAVAYEAVAHEEGADATTAMATAPGGVPLGHVVGDGVAAGSGGVPLGHVVGEEVDAGPGGVPLGYAARDMAASGHSAAPLGYSAREGASAGAAASAPLGHGAPTVPGAAPVGRAARDPAASGPDSEPVAAGGDPAATGPGGEPAVAGGDGPGQLSGAAPGAGTVQHASGRARPRPRGARFAGVDEEADAALGVSNVEVAAMSPAAGSTSPDAPAGDSAPVADGPFDATAQGSEPTTTAPPAVPAPARSRPRGARFAGVGDDGAGVAPEAPPAATPSAEGGAGGRATPRGARFAGAYEGGDGGRRRKRDRAVDDARRLAREAAERAAARRAAQEAVARLGGLRAAGRSGEAHVVLYEAAVWPAARLPVLAEELERAGLGPDVSTLLWETACLPPVQLAAAAEALVAADRGADGEGLLRQSVSRPAPEVAHIAKALLDAGAPDRAAFLLEALVRARTPEDAARAAAEDPATLVPLLLDAAAEVSSSAHHDLAHALRMARLPGVPGLA</sequence>
<evidence type="ECO:0000313" key="2">
    <source>
        <dbReference type="EMBL" id="OPF78519.1"/>
    </source>
</evidence>
<accession>A0A1V4D3J9</accession>
<dbReference type="AlphaFoldDB" id="A0A1V4D3J9"/>
<feature type="compositionally biased region" description="Low complexity" evidence="1">
    <location>
        <begin position="283"/>
        <end position="292"/>
    </location>
</feature>
<feature type="region of interest" description="Disordered" evidence="1">
    <location>
        <begin position="283"/>
        <end position="369"/>
    </location>
</feature>
<dbReference type="RefSeq" id="WP_079343857.1">
    <property type="nucleotide sequence ID" value="NZ_LAKD02000047.1"/>
</dbReference>
<evidence type="ECO:0000313" key="3">
    <source>
        <dbReference type="Proteomes" id="UP000033615"/>
    </source>
</evidence>
<evidence type="ECO:0000256" key="1">
    <source>
        <dbReference type="SAM" id="MobiDB-lite"/>
    </source>
</evidence>
<feature type="compositionally biased region" description="Low complexity" evidence="1">
    <location>
        <begin position="167"/>
        <end position="181"/>
    </location>
</feature>
<name>A0A1V4D3J9_9ACTN</name>
<feature type="compositionally biased region" description="Low complexity" evidence="1">
    <location>
        <begin position="464"/>
        <end position="485"/>
    </location>
</feature>
<organism evidence="2 3">
    <name type="scientific">Streptomyces antioxidans</name>
    <dbReference type="NCBI Taxonomy" id="1507734"/>
    <lineage>
        <taxon>Bacteria</taxon>
        <taxon>Bacillati</taxon>
        <taxon>Actinomycetota</taxon>
        <taxon>Actinomycetes</taxon>
        <taxon>Kitasatosporales</taxon>
        <taxon>Streptomycetaceae</taxon>
        <taxon>Streptomyces</taxon>
    </lineage>
</organism>
<protein>
    <recommendedName>
        <fullName evidence="4">UL36 very large tegument protein</fullName>
    </recommendedName>
</protein>
<gene>
    <name evidence="2" type="ORF">VT50_0219095</name>
</gene>
<feature type="region of interest" description="Disordered" evidence="1">
    <location>
        <begin position="392"/>
        <end position="501"/>
    </location>
</feature>
<reference evidence="2" key="1">
    <citation type="submission" date="2016-12" db="EMBL/GenBank/DDBJ databases">
        <title>Genome sequence of Streptomyces antioxidans MUSC 164.</title>
        <authorList>
            <person name="Lee L.-H."/>
            <person name="Ser H.-L."/>
        </authorList>
    </citation>
    <scope>NUCLEOTIDE SEQUENCE [LARGE SCALE GENOMIC DNA]</scope>
    <source>
        <strain evidence="2">MUSC 164</strain>
    </source>
</reference>
<feature type="compositionally biased region" description="Low complexity" evidence="1">
    <location>
        <begin position="424"/>
        <end position="457"/>
    </location>
</feature>
<feature type="compositionally biased region" description="Low complexity" evidence="1">
    <location>
        <begin position="317"/>
        <end position="336"/>
    </location>
</feature>